<dbReference type="Gene3D" id="2.60.120.330">
    <property type="entry name" value="B-lactam Antibiotic, Isopenicillin N Synthase, Chain"/>
    <property type="match status" value="1"/>
</dbReference>
<reference evidence="1 2" key="1">
    <citation type="journal article" date="2021" name="BMC Genomics">
        <title>Datura genome reveals duplications of psychoactive alkaloid biosynthetic genes and high mutation rate following tissue culture.</title>
        <authorList>
            <person name="Rajewski A."/>
            <person name="Carter-House D."/>
            <person name="Stajich J."/>
            <person name="Litt A."/>
        </authorList>
    </citation>
    <scope>NUCLEOTIDE SEQUENCE [LARGE SCALE GENOMIC DNA]</scope>
    <source>
        <strain evidence="1">AR-01</strain>
    </source>
</reference>
<name>A0ABS8S4Y0_DATST</name>
<dbReference type="Proteomes" id="UP000823775">
    <property type="component" value="Unassembled WGS sequence"/>
</dbReference>
<dbReference type="EMBL" id="JACEIK010000228">
    <property type="protein sequence ID" value="MCD7452919.1"/>
    <property type="molecule type" value="Genomic_DNA"/>
</dbReference>
<organism evidence="1 2">
    <name type="scientific">Datura stramonium</name>
    <name type="common">Jimsonweed</name>
    <name type="synonym">Common thornapple</name>
    <dbReference type="NCBI Taxonomy" id="4076"/>
    <lineage>
        <taxon>Eukaryota</taxon>
        <taxon>Viridiplantae</taxon>
        <taxon>Streptophyta</taxon>
        <taxon>Embryophyta</taxon>
        <taxon>Tracheophyta</taxon>
        <taxon>Spermatophyta</taxon>
        <taxon>Magnoliopsida</taxon>
        <taxon>eudicotyledons</taxon>
        <taxon>Gunneridae</taxon>
        <taxon>Pentapetalae</taxon>
        <taxon>asterids</taxon>
        <taxon>lamiids</taxon>
        <taxon>Solanales</taxon>
        <taxon>Solanaceae</taxon>
        <taxon>Solanoideae</taxon>
        <taxon>Datureae</taxon>
        <taxon>Datura</taxon>
    </lineage>
</organism>
<dbReference type="InterPro" id="IPR027443">
    <property type="entry name" value="IPNS-like_sf"/>
</dbReference>
<evidence type="ECO:0000313" key="2">
    <source>
        <dbReference type="Proteomes" id="UP000823775"/>
    </source>
</evidence>
<sequence>MAHFPIINLEKLNGAERSNTMEMIKDACEKWGFFEDFLNEKVEASEAQLQSVMDTSQYMKQEEESQPLDYSFLVYVDVEEVDKSENVKHNAIFELGRIGPHSKHFSTLCLVGNLEIEPFKPMERCVDEEQCPYVLKFTMPRTHNDISHLRDKKYKMQHMLLGAFMFTPPSFEHNRKLEKKLGVKFISSKWKEKW</sequence>
<protein>
    <submittedName>
        <fullName evidence="1">Aconitate hydratase</fullName>
    </submittedName>
</protein>
<keyword evidence="2" id="KW-1185">Reference proteome</keyword>
<proteinExistence type="predicted"/>
<comment type="caution">
    <text evidence="1">The sequence shown here is derived from an EMBL/GenBank/DDBJ whole genome shotgun (WGS) entry which is preliminary data.</text>
</comment>
<dbReference type="SUPFAM" id="SSF51197">
    <property type="entry name" value="Clavaminate synthase-like"/>
    <property type="match status" value="1"/>
</dbReference>
<evidence type="ECO:0000313" key="1">
    <source>
        <dbReference type="EMBL" id="MCD7452919.1"/>
    </source>
</evidence>
<gene>
    <name evidence="1" type="primary">ACO2_4</name>
    <name evidence="1" type="ORF">HAX54_018664</name>
</gene>
<accession>A0ABS8S4Y0</accession>